<organism evidence="3 4">
    <name type="scientific">Phytophthora cactorum</name>
    <dbReference type="NCBI Taxonomy" id="29920"/>
    <lineage>
        <taxon>Eukaryota</taxon>
        <taxon>Sar</taxon>
        <taxon>Stramenopiles</taxon>
        <taxon>Oomycota</taxon>
        <taxon>Peronosporomycetes</taxon>
        <taxon>Peronosporales</taxon>
        <taxon>Peronosporaceae</taxon>
        <taxon>Phytophthora</taxon>
    </lineage>
</organism>
<feature type="transmembrane region" description="Helical" evidence="1">
    <location>
        <begin position="224"/>
        <end position="245"/>
    </location>
</feature>
<keyword evidence="1" id="KW-0812">Transmembrane</keyword>
<dbReference type="Proteomes" id="UP000251314">
    <property type="component" value="Unassembled WGS sequence"/>
</dbReference>
<dbReference type="PANTHER" id="PTHR23028">
    <property type="entry name" value="ACETYLTRANSFERASE"/>
    <property type="match status" value="1"/>
</dbReference>
<comment type="caution">
    <text evidence="3">The sequence shown here is derived from an EMBL/GenBank/DDBJ whole genome shotgun (WGS) entry which is preliminary data.</text>
</comment>
<evidence type="ECO:0000313" key="3">
    <source>
        <dbReference type="EMBL" id="RAW36627.1"/>
    </source>
</evidence>
<accession>A0A329SIJ6</accession>
<feature type="transmembrane region" description="Helical" evidence="1">
    <location>
        <begin position="70"/>
        <end position="87"/>
    </location>
</feature>
<feature type="transmembrane region" description="Helical" evidence="1">
    <location>
        <begin position="323"/>
        <end position="342"/>
    </location>
</feature>
<feature type="transmembrane region" description="Helical" evidence="1">
    <location>
        <begin position="354"/>
        <end position="376"/>
    </location>
</feature>
<sequence length="454" mass="51718">MVGAAGKTTLSGQDADTNLSVIEISDAETSISTTESEDQTFVGRTNTRSQLSDEKATAVIPAAPNGAAKILFFDGIRGLAAILVVIHHSKEYPTDKLHLGAVAVDTFFVLSSFLLTWLFMKKSMKLLAQQAGAQTWTIALLDYFQKRFFRVYPLFAVTAIVLSCVSTENQQNFNVNKPEDYDLGKVLLFYTGYRFHVFWTLPLEIGYYFVLPVFVAVVLGMRRFWWLGAVPLSVWIAHEGFYAYRNHHMPLAPHLHTFIMGSLGAVVFVKSDLWIKETRFTFRWGHTLVLRVVEGLAIALMLSVCFDGLFFDWIHEDPVPAGPGFPFVSVQMTAIFVIEMIRPSCISTIFEWSVLRYWGKISFSVYLLHCFIIYHPSIMQEKKYFNRFFARFGLVLLLATASYHLIERPSQLLAQRISRFLTAQDGKDFGTGLVRFTCIERMNMKRQRVPVEEK</sequence>
<evidence type="ECO:0000313" key="4">
    <source>
        <dbReference type="Proteomes" id="UP000251314"/>
    </source>
</evidence>
<proteinExistence type="predicted"/>
<evidence type="ECO:0000256" key="1">
    <source>
        <dbReference type="SAM" id="Phobius"/>
    </source>
</evidence>
<feature type="transmembrane region" description="Helical" evidence="1">
    <location>
        <begin position="289"/>
        <end position="311"/>
    </location>
</feature>
<gene>
    <name evidence="3" type="ORF">PC110_g7079</name>
</gene>
<keyword evidence="1" id="KW-1133">Transmembrane helix</keyword>
<dbReference type="InterPro" id="IPR050879">
    <property type="entry name" value="Acyltransferase_3"/>
</dbReference>
<protein>
    <recommendedName>
        <fullName evidence="2">Acyltransferase 3 domain-containing protein</fullName>
    </recommendedName>
</protein>
<feature type="transmembrane region" description="Helical" evidence="1">
    <location>
        <begin position="251"/>
        <end position="269"/>
    </location>
</feature>
<feature type="transmembrane region" description="Helical" evidence="1">
    <location>
        <begin position="99"/>
        <end position="120"/>
    </location>
</feature>
<feature type="transmembrane region" description="Helical" evidence="1">
    <location>
        <begin position="197"/>
        <end position="219"/>
    </location>
</feature>
<feature type="transmembrane region" description="Helical" evidence="1">
    <location>
        <begin position="388"/>
        <end position="406"/>
    </location>
</feature>
<evidence type="ECO:0000259" key="2">
    <source>
        <dbReference type="Pfam" id="PF01757"/>
    </source>
</evidence>
<name>A0A329SIJ6_9STRA</name>
<dbReference type="InterPro" id="IPR002656">
    <property type="entry name" value="Acyl_transf_3_dom"/>
</dbReference>
<dbReference type="Pfam" id="PF01757">
    <property type="entry name" value="Acyl_transf_3"/>
    <property type="match status" value="1"/>
</dbReference>
<dbReference type="VEuPathDB" id="FungiDB:PC110_g7079"/>
<dbReference type="STRING" id="29920.A0A329SIJ6"/>
<dbReference type="GO" id="GO:0016020">
    <property type="term" value="C:membrane"/>
    <property type="evidence" value="ECO:0007669"/>
    <property type="project" value="TreeGrafter"/>
</dbReference>
<dbReference type="EMBL" id="MJFZ01000133">
    <property type="protein sequence ID" value="RAW36627.1"/>
    <property type="molecule type" value="Genomic_DNA"/>
</dbReference>
<dbReference type="GO" id="GO:0000271">
    <property type="term" value="P:polysaccharide biosynthetic process"/>
    <property type="evidence" value="ECO:0007669"/>
    <property type="project" value="TreeGrafter"/>
</dbReference>
<keyword evidence="1" id="KW-0472">Membrane</keyword>
<dbReference type="OrthoDB" id="207378at2759"/>
<dbReference type="PANTHER" id="PTHR23028:SF53">
    <property type="entry name" value="ACYL_TRANSF_3 DOMAIN-CONTAINING PROTEIN"/>
    <property type="match status" value="1"/>
</dbReference>
<keyword evidence="4" id="KW-1185">Reference proteome</keyword>
<dbReference type="GO" id="GO:0016747">
    <property type="term" value="F:acyltransferase activity, transferring groups other than amino-acyl groups"/>
    <property type="evidence" value="ECO:0007669"/>
    <property type="project" value="InterPro"/>
</dbReference>
<reference evidence="3 4" key="1">
    <citation type="submission" date="2018-01" db="EMBL/GenBank/DDBJ databases">
        <title>Draft genome of the strawberry crown rot pathogen Phytophthora cactorum.</title>
        <authorList>
            <person name="Armitage A.D."/>
            <person name="Lysoe E."/>
            <person name="Nellist C.F."/>
            <person name="Harrison R.J."/>
            <person name="Brurberg M.B."/>
        </authorList>
    </citation>
    <scope>NUCLEOTIDE SEQUENCE [LARGE SCALE GENOMIC DNA]</scope>
    <source>
        <strain evidence="3 4">10300</strain>
    </source>
</reference>
<dbReference type="AlphaFoldDB" id="A0A329SIJ6"/>
<feature type="transmembrane region" description="Helical" evidence="1">
    <location>
        <begin position="151"/>
        <end position="168"/>
    </location>
</feature>
<feature type="domain" description="Acyltransferase 3" evidence="2">
    <location>
        <begin position="71"/>
        <end position="384"/>
    </location>
</feature>